<dbReference type="Proteomes" id="UP001652740">
    <property type="component" value="Unplaced"/>
</dbReference>
<sequence length="348" mass="39313">MQICASNYSDSEIETGKNVLYCACGNGSRNIHRKGDDKKKKNVKDIITVLKEVDPDKQPIFVARDLSRLPSVTFDYVDVTRLLKDMSMMRTELNEFQTKVSSELTELHLSMTINKQDKDTRINSSPTTPTRNRSINAELRPLPPVVVPSPVHGGTLDVTDTVHTPTYRDIVHRTLSSQTKSARKRHRIHGTISPASAVTGKCGVVAQLMSKNIVIPTSNETLENNNSEQFTVVKYKKRKQKLINMRGTLENTAKIQVAESQCSIYISRASKTVTESNIKAHIQDMGEECFNVELLKQNRETSFNSFKVKISSNKINTFLNSSFWPVGLVFRRYRERVIRTASNNTLYG</sequence>
<reference evidence="2" key="1">
    <citation type="submission" date="2025-08" db="UniProtKB">
        <authorList>
            <consortium name="RefSeq"/>
        </authorList>
    </citation>
    <scope>IDENTIFICATION</scope>
    <source>
        <tissue evidence="2">Whole larvae</tissue>
    </source>
</reference>
<dbReference type="GeneID" id="128202282"/>
<accession>A0ABM3N3E4</accession>
<proteinExistence type="predicted"/>
<organism evidence="1 2">
    <name type="scientific">Galleria mellonella</name>
    <name type="common">Greater wax moth</name>
    <dbReference type="NCBI Taxonomy" id="7137"/>
    <lineage>
        <taxon>Eukaryota</taxon>
        <taxon>Metazoa</taxon>
        <taxon>Ecdysozoa</taxon>
        <taxon>Arthropoda</taxon>
        <taxon>Hexapoda</taxon>
        <taxon>Insecta</taxon>
        <taxon>Pterygota</taxon>
        <taxon>Neoptera</taxon>
        <taxon>Endopterygota</taxon>
        <taxon>Lepidoptera</taxon>
        <taxon>Glossata</taxon>
        <taxon>Ditrysia</taxon>
        <taxon>Pyraloidea</taxon>
        <taxon>Pyralidae</taxon>
        <taxon>Galleriinae</taxon>
        <taxon>Galleria</taxon>
    </lineage>
</organism>
<gene>
    <name evidence="2" type="primary">LOC128202282</name>
</gene>
<dbReference type="RefSeq" id="XP_052758005.1">
    <property type="nucleotide sequence ID" value="XM_052902045.1"/>
</dbReference>
<keyword evidence="1" id="KW-1185">Reference proteome</keyword>
<name>A0ABM3N3E4_GALME</name>
<evidence type="ECO:0000313" key="1">
    <source>
        <dbReference type="Proteomes" id="UP001652740"/>
    </source>
</evidence>
<evidence type="ECO:0000313" key="2">
    <source>
        <dbReference type="RefSeq" id="XP_052758005.1"/>
    </source>
</evidence>
<protein>
    <submittedName>
        <fullName evidence="2">Uncharacterized protein LOC128202282</fullName>
    </submittedName>
</protein>